<evidence type="ECO:0000256" key="4">
    <source>
        <dbReference type="ARBA" id="ARBA00023002"/>
    </source>
</evidence>
<dbReference type="Proteomes" id="UP001301152">
    <property type="component" value="Unassembled WGS sequence"/>
</dbReference>
<dbReference type="InterPro" id="IPR003819">
    <property type="entry name" value="TauD/TfdA-like"/>
</dbReference>
<dbReference type="SUPFAM" id="SSF51197">
    <property type="entry name" value="Clavaminate synthase-like"/>
    <property type="match status" value="1"/>
</dbReference>
<dbReference type="InterPro" id="IPR042098">
    <property type="entry name" value="TauD-like_sf"/>
</dbReference>
<protein>
    <submittedName>
        <fullName evidence="7">Taurine dioxygenase</fullName>
        <ecNumber evidence="7">1.14.11.17</ecNumber>
    </submittedName>
</protein>
<dbReference type="GO" id="GO:0000908">
    <property type="term" value="F:taurine dioxygenase activity"/>
    <property type="evidence" value="ECO:0007669"/>
    <property type="project" value="UniProtKB-EC"/>
</dbReference>
<organism evidence="7 8">
    <name type="scientific">Acetobacter thailandicus</name>
    <dbReference type="NCBI Taxonomy" id="1502842"/>
    <lineage>
        <taxon>Bacteria</taxon>
        <taxon>Pseudomonadati</taxon>
        <taxon>Pseudomonadota</taxon>
        <taxon>Alphaproteobacteria</taxon>
        <taxon>Acetobacterales</taxon>
        <taxon>Acetobacteraceae</taxon>
        <taxon>Acetobacter</taxon>
    </lineage>
</organism>
<reference evidence="7 8" key="1">
    <citation type="submission" date="2022-11" db="EMBL/GenBank/DDBJ databases">
        <title>Genome sequencing of Acetobacter type strain.</title>
        <authorList>
            <person name="Heo J."/>
            <person name="Lee D."/>
            <person name="Han B.-H."/>
            <person name="Hong S.-B."/>
            <person name="Kwon S.-W."/>
        </authorList>
    </citation>
    <scope>NUCLEOTIDE SEQUENCE [LARGE SCALE GENOMIC DNA]</scope>
    <source>
        <strain evidence="7 8">KACC 21253</strain>
    </source>
</reference>
<keyword evidence="4 7" id="KW-0560">Oxidoreductase</keyword>
<evidence type="ECO:0000256" key="3">
    <source>
        <dbReference type="ARBA" id="ARBA00022964"/>
    </source>
</evidence>
<name>A0ABT3QB26_9PROT</name>
<comment type="caution">
    <text evidence="7">The sequence shown here is derived from an EMBL/GenBank/DDBJ whole genome shotgun (WGS) entry which is preliminary data.</text>
</comment>
<keyword evidence="8" id="KW-1185">Reference proteome</keyword>
<dbReference type="Gene3D" id="3.60.130.10">
    <property type="entry name" value="Clavaminate synthase-like"/>
    <property type="match status" value="1"/>
</dbReference>
<proteinExistence type="inferred from homology"/>
<comment type="similarity">
    <text evidence="1">Belongs to the TfdA dioxygenase family.</text>
</comment>
<dbReference type="PANTHER" id="PTHR30468:SF1">
    <property type="entry name" value="ALPHA-KETOGLUTARATE-DEPENDENT SULFONATE DIOXYGENASE"/>
    <property type="match status" value="1"/>
</dbReference>
<dbReference type="Pfam" id="PF02668">
    <property type="entry name" value="TauD"/>
    <property type="match status" value="1"/>
</dbReference>
<keyword evidence="5" id="KW-0408">Iron</keyword>
<sequence length="300" mass="34182">MALAVYQNNFTDKAAQKWQVKRLSSHIGAVVKGVELHKPLSVSDIASLRGLLLQHQVLFFRDQEITPRQHRDLGLAFGSLHRHPVYPTVPDVPEAIVLDTAQNDLKDNALWHTDVTFSETPPMGAILVARHLPEIGGDTLWASGTAAYDALSEPMKVHLDNLTALHDFTRSFPLSRFGRTEEERRRWAEIRNSHLPVEHPVIRVHPETGQKAIFVNEGFTTEICDIDAEESAALLAFLFRHMARPEFHMRWSWRAGDVAFWDNRITQHYATDDYRPSRRIMHRITILGDKPFGPADKPVL</sequence>
<dbReference type="EC" id="1.14.11.17" evidence="7"/>
<evidence type="ECO:0000313" key="7">
    <source>
        <dbReference type="EMBL" id="MCX2562487.1"/>
    </source>
</evidence>
<keyword evidence="2" id="KW-0479">Metal-binding</keyword>
<keyword evidence="3 7" id="KW-0223">Dioxygenase</keyword>
<dbReference type="PANTHER" id="PTHR30468">
    <property type="entry name" value="ALPHA-KETOGLUTARATE-DEPENDENT SULFONATE DIOXYGENASE"/>
    <property type="match status" value="1"/>
</dbReference>
<dbReference type="InterPro" id="IPR051323">
    <property type="entry name" value="AtsK-like"/>
</dbReference>
<evidence type="ECO:0000256" key="1">
    <source>
        <dbReference type="ARBA" id="ARBA00005896"/>
    </source>
</evidence>
<accession>A0ABT3QB26</accession>
<dbReference type="EMBL" id="JAPIUZ010000001">
    <property type="protein sequence ID" value="MCX2562487.1"/>
    <property type="molecule type" value="Genomic_DNA"/>
</dbReference>
<gene>
    <name evidence="7" type="primary">tauD</name>
    <name evidence="7" type="ORF">OQ497_00675</name>
</gene>
<evidence type="ECO:0000256" key="2">
    <source>
        <dbReference type="ARBA" id="ARBA00022723"/>
    </source>
</evidence>
<evidence type="ECO:0000256" key="5">
    <source>
        <dbReference type="ARBA" id="ARBA00023004"/>
    </source>
</evidence>
<evidence type="ECO:0000259" key="6">
    <source>
        <dbReference type="Pfam" id="PF02668"/>
    </source>
</evidence>
<evidence type="ECO:0000313" key="8">
    <source>
        <dbReference type="Proteomes" id="UP001301152"/>
    </source>
</evidence>
<feature type="domain" description="TauD/TfdA-like" evidence="6">
    <location>
        <begin position="20"/>
        <end position="285"/>
    </location>
</feature>
<dbReference type="NCBIfam" id="NF007104">
    <property type="entry name" value="PRK09553.1"/>
    <property type="match status" value="1"/>
</dbReference>